<evidence type="ECO:0000313" key="2">
    <source>
        <dbReference type="Proteomes" id="UP001372834"/>
    </source>
</evidence>
<dbReference type="Proteomes" id="UP001372834">
    <property type="component" value="Unassembled WGS sequence"/>
</dbReference>
<proteinExistence type="predicted"/>
<accession>A0AAN8P880</accession>
<dbReference type="EMBL" id="JAWJWE010000038">
    <property type="protein sequence ID" value="KAK6623529.1"/>
    <property type="molecule type" value="Genomic_DNA"/>
</dbReference>
<gene>
    <name evidence="1" type="ORF">RUM43_009381</name>
</gene>
<name>A0AAN8P880_POLSC</name>
<sequence>MGDLQKRKKTGEIDLISSRTKKEVCPGKKEFHKGSLSFFCPRYFLSICSSPGSKPEYMNFNKGDARRDE</sequence>
<protein>
    <submittedName>
        <fullName evidence="1">Uncharacterized protein</fullName>
    </submittedName>
</protein>
<organism evidence="1 2">
    <name type="scientific">Polyplax serrata</name>
    <name type="common">Common mouse louse</name>
    <dbReference type="NCBI Taxonomy" id="468196"/>
    <lineage>
        <taxon>Eukaryota</taxon>
        <taxon>Metazoa</taxon>
        <taxon>Ecdysozoa</taxon>
        <taxon>Arthropoda</taxon>
        <taxon>Hexapoda</taxon>
        <taxon>Insecta</taxon>
        <taxon>Pterygota</taxon>
        <taxon>Neoptera</taxon>
        <taxon>Paraneoptera</taxon>
        <taxon>Psocodea</taxon>
        <taxon>Troctomorpha</taxon>
        <taxon>Phthiraptera</taxon>
        <taxon>Anoplura</taxon>
        <taxon>Polyplacidae</taxon>
        <taxon>Polyplax</taxon>
    </lineage>
</organism>
<feature type="non-terminal residue" evidence="1">
    <location>
        <position position="69"/>
    </location>
</feature>
<dbReference type="AlphaFoldDB" id="A0AAN8P880"/>
<comment type="caution">
    <text evidence="1">The sequence shown here is derived from an EMBL/GenBank/DDBJ whole genome shotgun (WGS) entry which is preliminary data.</text>
</comment>
<reference evidence="1 2" key="1">
    <citation type="submission" date="2023-10" db="EMBL/GenBank/DDBJ databases">
        <title>Genomes of two closely related lineages of the louse Polyplax serrata with different host specificities.</title>
        <authorList>
            <person name="Martinu J."/>
            <person name="Tarabai H."/>
            <person name="Stefka J."/>
            <person name="Hypsa V."/>
        </authorList>
    </citation>
    <scope>NUCLEOTIDE SEQUENCE [LARGE SCALE GENOMIC DNA]</scope>
    <source>
        <strain evidence="1">HR10_N</strain>
    </source>
</reference>
<evidence type="ECO:0000313" key="1">
    <source>
        <dbReference type="EMBL" id="KAK6623529.1"/>
    </source>
</evidence>